<dbReference type="SMART" id="SM00892">
    <property type="entry name" value="Endonuclease_NS"/>
    <property type="match status" value="1"/>
</dbReference>
<dbReference type="GO" id="GO:0006309">
    <property type="term" value="P:apoptotic DNA fragmentation"/>
    <property type="evidence" value="ECO:0007669"/>
    <property type="project" value="TreeGrafter"/>
</dbReference>
<dbReference type="GO" id="GO:0000014">
    <property type="term" value="F:single-stranded DNA endodeoxyribonuclease activity"/>
    <property type="evidence" value="ECO:0007669"/>
    <property type="project" value="TreeGrafter"/>
</dbReference>
<evidence type="ECO:0000256" key="1">
    <source>
        <dbReference type="ARBA" id="ARBA00010052"/>
    </source>
</evidence>
<keyword evidence="3" id="KW-0378">Hydrolase</keyword>
<sequence>MIVFFFYFLQISSGAKILDECVFSPNGDLPDPQPLILQSSTNLEVLYPNTHLQKSLWGGIKLYRGEFFDLACPGSTFRDNKKEVVTATCVKDKSVKIGNSNYILKNLNCSKTPEPTARWTEESCGNGDFKYIEIGYEVEGQFLSLIKVCFDNNERIAIYSVHTEDPSIYSYQRSYPRVSFEQGQFYKDAMKNVNSVYSINKQREQISNILGSKSLGNKYIGGTNDGYFLARGHLSAKADFVYGALQTATFFYVNVVPQWQVFNAGNWAALEDSVRTFVSNYEDKVVIYTGTYGVTTLPDSKGVDKELYLYSTSKYNLLPVPKLMWKLLYVENISSGIVFIGVNNPYLTEVTSDYLICEDVCDKISWLTWDQTNIKKGFSYCCEVNDFFKTVTTLPELNVTSILK</sequence>
<dbReference type="PANTHER" id="PTHR13966:SF19">
    <property type="entry name" value="NUCLEASE EXOG, MITOCHONDRIAL"/>
    <property type="match status" value="1"/>
</dbReference>
<dbReference type="Gene3D" id="3.40.570.10">
    <property type="entry name" value="Extracellular Endonuclease, subunit A"/>
    <property type="match status" value="1"/>
</dbReference>
<dbReference type="InterPro" id="IPR040255">
    <property type="entry name" value="Non-specific_endonuclease"/>
</dbReference>
<dbReference type="AlphaFoldDB" id="A0A1B6DIQ8"/>
<dbReference type="InterPro" id="IPR044925">
    <property type="entry name" value="His-Me_finger_sf"/>
</dbReference>
<comment type="similarity">
    <text evidence="1">Belongs to the DNA/RNA non-specific endonuclease family.</text>
</comment>
<dbReference type="InterPro" id="IPR044929">
    <property type="entry name" value="DNA/RNA_non-sp_Endonuclease_sf"/>
</dbReference>
<proteinExistence type="inferred from homology"/>
<keyword evidence="5" id="KW-0479">Metal-binding</keyword>
<evidence type="ECO:0000256" key="3">
    <source>
        <dbReference type="ARBA" id="ARBA00022759"/>
    </source>
</evidence>
<dbReference type="GO" id="GO:0004521">
    <property type="term" value="F:RNA endonuclease activity"/>
    <property type="evidence" value="ECO:0007669"/>
    <property type="project" value="TreeGrafter"/>
</dbReference>
<dbReference type="Pfam" id="PF01223">
    <property type="entry name" value="Endonuclease_NS"/>
    <property type="match status" value="1"/>
</dbReference>
<evidence type="ECO:0000256" key="2">
    <source>
        <dbReference type="ARBA" id="ARBA00022722"/>
    </source>
</evidence>
<evidence type="ECO:0000256" key="4">
    <source>
        <dbReference type="PIRSR" id="PIRSR640255-1"/>
    </source>
</evidence>
<dbReference type="GO" id="GO:0005634">
    <property type="term" value="C:nucleus"/>
    <property type="evidence" value="ECO:0007669"/>
    <property type="project" value="TreeGrafter"/>
</dbReference>
<dbReference type="GO" id="GO:0005743">
    <property type="term" value="C:mitochondrial inner membrane"/>
    <property type="evidence" value="ECO:0007669"/>
    <property type="project" value="TreeGrafter"/>
</dbReference>
<evidence type="ECO:0000259" key="6">
    <source>
        <dbReference type="SMART" id="SM00892"/>
    </source>
</evidence>
<dbReference type="InterPro" id="IPR001604">
    <property type="entry name" value="Endo_G_ENPP1-like_dom"/>
</dbReference>
<feature type="binding site" evidence="5">
    <location>
        <position position="263"/>
    </location>
    <ligand>
        <name>Mg(2+)</name>
        <dbReference type="ChEBI" id="CHEBI:18420"/>
        <note>catalytic</note>
    </ligand>
</feature>
<name>A0A1B6DIQ8_9HEMI</name>
<keyword evidence="2" id="KW-0540">Nuclease</keyword>
<reference evidence="7" key="1">
    <citation type="submission" date="2015-12" db="EMBL/GenBank/DDBJ databases">
        <title>De novo transcriptome assembly of four potential Pierce s Disease insect vectors from Arizona vineyards.</title>
        <authorList>
            <person name="Tassone E.E."/>
        </authorList>
    </citation>
    <scope>NUCLEOTIDE SEQUENCE</scope>
</reference>
<dbReference type="GO" id="GO:0003676">
    <property type="term" value="F:nucleic acid binding"/>
    <property type="evidence" value="ECO:0007669"/>
    <property type="project" value="InterPro"/>
</dbReference>
<feature type="domain" description="DNA/RNA non-specific endonuclease/pyrophosphatase/phosphodiesterase" evidence="6">
    <location>
        <begin position="142"/>
        <end position="387"/>
    </location>
</feature>
<dbReference type="SUPFAM" id="SSF54060">
    <property type="entry name" value="His-Me finger endonucleases"/>
    <property type="match status" value="1"/>
</dbReference>
<evidence type="ECO:0000256" key="5">
    <source>
        <dbReference type="PIRSR" id="PIRSR640255-2"/>
    </source>
</evidence>
<protein>
    <recommendedName>
        <fullName evidence="6">DNA/RNA non-specific endonuclease/pyrophosphatase/phosphodiesterase domain-containing protein</fullName>
    </recommendedName>
</protein>
<dbReference type="EMBL" id="GEDC01011715">
    <property type="protein sequence ID" value="JAS25583.1"/>
    <property type="molecule type" value="Transcribed_RNA"/>
</dbReference>
<keyword evidence="3" id="KW-0255">Endonuclease</keyword>
<gene>
    <name evidence="7" type="ORF">g.43063</name>
</gene>
<dbReference type="GO" id="GO:0046872">
    <property type="term" value="F:metal ion binding"/>
    <property type="evidence" value="ECO:0007669"/>
    <property type="project" value="UniProtKB-KW"/>
</dbReference>
<dbReference type="FunFam" id="3.40.570.10:FF:000007">
    <property type="entry name" value="Alkaline nuclease"/>
    <property type="match status" value="1"/>
</dbReference>
<evidence type="ECO:0000313" key="7">
    <source>
        <dbReference type="EMBL" id="JAS25583.1"/>
    </source>
</evidence>
<dbReference type="CDD" id="cd00091">
    <property type="entry name" value="NUC"/>
    <property type="match status" value="1"/>
</dbReference>
<organism evidence="7">
    <name type="scientific">Clastoptera arizonana</name>
    <name type="common">Arizona spittle bug</name>
    <dbReference type="NCBI Taxonomy" id="38151"/>
    <lineage>
        <taxon>Eukaryota</taxon>
        <taxon>Metazoa</taxon>
        <taxon>Ecdysozoa</taxon>
        <taxon>Arthropoda</taxon>
        <taxon>Hexapoda</taxon>
        <taxon>Insecta</taxon>
        <taxon>Pterygota</taxon>
        <taxon>Neoptera</taxon>
        <taxon>Paraneoptera</taxon>
        <taxon>Hemiptera</taxon>
        <taxon>Auchenorrhyncha</taxon>
        <taxon>Cercopoidea</taxon>
        <taxon>Clastopteridae</taxon>
        <taxon>Clastoptera</taxon>
    </lineage>
</organism>
<feature type="active site" description="Proton acceptor" evidence="4">
    <location>
        <position position="233"/>
    </location>
</feature>
<accession>A0A1B6DIQ8</accession>
<dbReference type="PANTHER" id="PTHR13966">
    <property type="entry name" value="ENDONUCLEASE RELATED"/>
    <property type="match status" value="1"/>
</dbReference>